<dbReference type="AlphaFoldDB" id="A0A368BLC0"/>
<evidence type="ECO:0000313" key="3">
    <source>
        <dbReference type="EMBL" id="RCL37657.1"/>
    </source>
</evidence>
<keyword evidence="1 3" id="KW-0378">Hydrolase</keyword>
<comment type="caution">
    <text evidence="3">The sequence shown here is derived from an EMBL/GenBank/DDBJ whole genome shotgun (WGS) entry which is preliminary data.</text>
</comment>
<accession>A0A368BLC0</accession>
<dbReference type="Proteomes" id="UP000252147">
    <property type="component" value="Unassembled WGS sequence"/>
</dbReference>
<dbReference type="PRINTS" id="PR00412">
    <property type="entry name" value="EPOXHYDRLASE"/>
</dbReference>
<reference evidence="3 4" key="1">
    <citation type="journal article" date="2018" name="Microbiome">
        <title>Fine metagenomic profile of the Mediterranean stratified and mixed water columns revealed by assembly and recruitment.</title>
        <authorList>
            <person name="Haro-Moreno J.M."/>
            <person name="Lopez-Perez M."/>
            <person name="De La Torre J.R."/>
            <person name="Picazo A."/>
            <person name="Camacho A."/>
            <person name="Rodriguez-Valera F."/>
        </authorList>
    </citation>
    <scope>NUCLEOTIDE SEQUENCE [LARGE SCALE GENOMIC DNA]</scope>
    <source>
        <strain evidence="3">MED-G83</strain>
    </source>
</reference>
<dbReference type="GO" id="GO:0016787">
    <property type="term" value="F:hydrolase activity"/>
    <property type="evidence" value="ECO:0007669"/>
    <property type="project" value="UniProtKB-KW"/>
</dbReference>
<evidence type="ECO:0000256" key="1">
    <source>
        <dbReference type="ARBA" id="ARBA00022801"/>
    </source>
</evidence>
<organism evidence="3 4">
    <name type="scientific">SAR86 cluster bacterium</name>
    <dbReference type="NCBI Taxonomy" id="2030880"/>
    <lineage>
        <taxon>Bacteria</taxon>
        <taxon>Pseudomonadati</taxon>
        <taxon>Pseudomonadota</taxon>
        <taxon>Gammaproteobacteria</taxon>
        <taxon>SAR86 cluster</taxon>
    </lineage>
</organism>
<dbReference type="EMBL" id="QOPD01000008">
    <property type="protein sequence ID" value="RCL37657.1"/>
    <property type="molecule type" value="Genomic_DNA"/>
</dbReference>
<evidence type="ECO:0000259" key="2">
    <source>
        <dbReference type="Pfam" id="PF00561"/>
    </source>
</evidence>
<evidence type="ECO:0000313" key="4">
    <source>
        <dbReference type="Proteomes" id="UP000252147"/>
    </source>
</evidence>
<name>A0A368BLC0_9GAMM</name>
<dbReference type="Gene3D" id="3.40.50.1820">
    <property type="entry name" value="alpha/beta hydrolase"/>
    <property type="match status" value="1"/>
</dbReference>
<feature type="domain" description="AB hydrolase-1" evidence="2">
    <location>
        <begin position="47"/>
        <end position="174"/>
    </location>
</feature>
<dbReference type="PRINTS" id="PR00111">
    <property type="entry name" value="ABHYDROLASE"/>
</dbReference>
<sequence length="363" mass="41493">MKVLRTPDSYFQNLKEYPFKPIYTNIKTKDGTDLRIHHIDEGPRDGPILLAMHGQPVWSYLYIRMLPYLTKAGIRVIAPDLVGYGKSDKPAAREDYSYQNQVDWMGAWLKENDLNNLTFFGQDWGGLIGLRMVAADPDRFTKVAVGNTGLPYNPDVDQEVIDRVHAFRASKKRYSIFKMAQEVSKMDKKSLSLDKSVRRHPALKFMYWQKWTWDTVDPALGLINSMQMERGSRIGRLIYYLFQRTGLEKIAPFKTDLIKAYEAPFPNPSYKMGPRAMPSQVPLIPDKSLEAQRVAREFFKTSNKPFLSVFAGNDPVTNGIEKDVVKMAPNAVSAEKIGGGHFFQWTKPEKLSNILIKFIKGSK</sequence>
<dbReference type="InterPro" id="IPR000073">
    <property type="entry name" value="AB_hydrolase_1"/>
</dbReference>
<dbReference type="Pfam" id="PF00561">
    <property type="entry name" value="Abhydrolase_1"/>
    <property type="match status" value="1"/>
</dbReference>
<dbReference type="SUPFAM" id="SSF53474">
    <property type="entry name" value="alpha/beta-Hydrolases"/>
    <property type="match status" value="1"/>
</dbReference>
<dbReference type="InterPro" id="IPR000639">
    <property type="entry name" value="Epox_hydrolase-like"/>
</dbReference>
<gene>
    <name evidence="3" type="ORF">DBW97_04660</name>
</gene>
<protein>
    <submittedName>
        <fullName evidence="3">Alpha/beta fold hydrolase</fullName>
    </submittedName>
</protein>
<proteinExistence type="predicted"/>
<dbReference type="InterPro" id="IPR029058">
    <property type="entry name" value="AB_hydrolase_fold"/>
</dbReference>
<dbReference type="PANTHER" id="PTHR43329">
    <property type="entry name" value="EPOXIDE HYDROLASE"/>
    <property type="match status" value="1"/>
</dbReference>